<dbReference type="Proteomes" id="UP000639772">
    <property type="component" value="Chromosome 3"/>
</dbReference>
<dbReference type="AlphaFoldDB" id="A0A835RRW6"/>
<reference evidence="1 2" key="1">
    <citation type="journal article" date="2020" name="Nat. Food">
        <title>A phased Vanilla planifolia genome enables genetic improvement of flavour and production.</title>
        <authorList>
            <person name="Hasing T."/>
            <person name="Tang H."/>
            <person name="Brym M."/>
            <person name="Khazi F."/>
            <person name="Huang T."/>
            <person name="Chambers A.H."/>
        </authorList>
    </citation>
    <scope>NUCLEOTIDE SEQUENCE [LARGE SCALE GENOMIC DNA]</scope>
    <source>
        <tissue evidence="1">Leaf</tissue>
    </source>
</reference>
<evidence type="ECO:0000313" key="1">
    <source>
        <dbReference type="EMBL" id="KAG0490832.1"/>
    </source>
</evidence>
<name>A0A835RRW6_VANPL</name>
<gene>
    <name evidence="1" type="ORF">HPP92_007695</name>
</gene>
<organism evidence="1 2">
    <name type="scientific">Vanilla planifolia</name>
    <name type="common">Vanilla</name>
    <dbReference type="NCBI Taxonomy" id="51239"/>
    <lineage>
        <taxon>Eukaryota</taxon>
        <taxon>Viridiplantae</taxon>
        <taxon>Streptophyta</taxon>
        <taxon>Embryophyta</taxon>
        <taxon>Tracheophyta</taxon>
        <taxon>Spermatophyta</taxon>
        <taxon>Magnoliopsida</taxon>
        <taxon>Liliopsida</taxon>
        <taxon>Asparagales</taxon>
        <taxon>Orchidaceae</taxon>
        <taxon>Vanilloideae</taxon>
        <taxon>Vanilleae</taxon>
        <taxon>Vanilla</taxon>
    </lineage>
</organism>
<dbReference type="EMBL" id="JADCNM010000003">
    <property type="protein sequence ID" value="KAG0490832.1"/>
    <property type="molecule type" value="Genomic_DNA"/>
</dbReference>
<accession>A0A835RRW6</accession>
<proteinExistence type="predicted"/>
<comment type="caution">
    <text evidence="1">The sequence shown here is derived from an EMBL/GenBank/DDBJ whole genome shotgun (WGS) entry which is preliminary data.</text>
</comment>
<evidence type="ECO:0000313" key="2">
    <source>
        <dbReference type="Proteomes" id="UP000639772"/>
    </source>
</evidence>
<protein>
    <submittedName>
        <fullName evidence="1">Uncharacterized protein</fullName>
    </submittedName>
</protein>
<sequence>MLCLWTPCLGLPLGLGAMASWGRLRPSLLVNGAIQPRKLYHLLRPLRRSSLLGSALEEETEEEEMGVQP</sequence>